<dbReference type="KEGG" id="sro:Sros_5243"/>
<protein>
    <submittedName>
        <fullName evidence="1">Uncharacterized protein</fullName>
    </submittedName>
</protein>
<sequence>MWISVAHEFPAALDAPAEEHDRHRVQAVDTCGRLDELTATAGGHAVPGGFLTRPGAR</sequence>
<evidence type="ECO:0000313" key="1">
    <source>
        <dbReference type="EMBL" id="ACZ88012.1"/>
    </source>
</evidence>
<dbReference type="AlphaFoldDB" id="D2BBY9"/>
<accession>D2BBY9</accession>
<keyword evidence="2" id="KW-1185">Reference proteome</keyword>
<dbReference type="HOGENOM" id="CLU_2994834_0_0_11"/>
<proteinExistence type="predicted"/>
<dbReference type="Proteomes" id="UP000002029">
    <property type="component" value="Chromosome"/>
</dbReference>
<reference evidence="1 2" key="1">
    <citation type="journal article" date="2010" name="Stand. Genomic Sci.">
        <title>Complete genome sequence of Streptosporangium roseum type strain (NI 9100).</title>
        <authorList>
            <person name="Nolan M."/>
            <person name="Sikorski J."/>
            <person name="Jando M."/>
            <person name="Lucas S."/>
            <person name="Lapidus A."/>
            <person name="Glavina Del Rio T."/>
            <person name="Chen F."/>
            <person name="Tice H."/>
            <person name="Pitluck S."/>
            <person name="Cheng J.F."/>
            <person name="Chertkov O."/>
            <person name="Sims D."/>
            <person name="Meincke L."/>
            <person name="Brettin T."/>
            <person name="Han C."/>
            <person name="Detter J.C."/>
            <person name="Bruce D."/>
            <person name="Goodwin L."/>
            <person name="Land M."/>
            <person name="Hauser L."/>
            <person name="Chang Y.J."/>
            <person name="Jeffries C.D."/>
            <person name="Ivanova N."/>
            <person name="Mavromatis K."/>
            <person name="Mikhailova N."/>
            <person name="Chen A."/>
            <person name="Palaniappan K."/>
            <person name="Chain P."/>
            <person name="Rohde M."/>
            <person name="Goker M."/>
            <person name="Bristow J."/>
            <person name="Eisen J.A."/>
            <person name="Markowitz V."/>
            <person name="Hugenholtz P."/>
            <person name="Kyrpides N.C."/>
            <person name="Klenk H.P."/>
        </authorList>
    </citation>
    <scope>NUCLEOTIDE SEQUENCE [LARGE SCALE GENOMIC DNA]</scope>
    <source>
        <strain evidence="2">ATCC 12428 / DSM 43021 / JCM 3005 / NI 9100</strain>
    </source>
</reference>
<evidence type="ECO:0000313" key="2">
    <source>
        <dbReference type="Proteomes" id="UP000002029"/>
    </source>
</evidence>
<gene>
    <name evidence="1" type="ordered locus">Sros_5243</name>
</gene>
<organism evidence="1 2">
    <name type="scientific">Streptosporangium roseum (strain ATCC 12428 / DSM 43021 / JCM 3005 / KCTC 9067 / NCIMB 10171 / NRRL 2505 / NI 9100)</name>
    <dbReference type="NCBI Taxonomy" id="479432"/>
    <lineage>
        <taxon>Bacteria</taxon>
        <taxon>Bacillati</taxon>
        <taxon>Actinomycetota</taxon>
        <taxon>Actinomycetes</taxon>
        <taxon>Streptosporangiales</taxon>
        <taxon>Streptosporangiaceae</taxon>
        <taxon>Streptosporangium</taxon>
    </lineage>
</organism>
<name>D2BBY9_STRRD</name>
<dbReference type="EMBL" id="CP001814">
    <property type="protein sequence ID" value="ACZ88012.1"/>
    <property type="molecule type" value="Genomic_DNA"/>
</dbReference>
<dbReference type="STRING" id="479432.Sros_5243"/>